<feature type="domain" description="SAM" evidence="2">
    <location>
        <begin position="350"/>
        <end position="399"/>
    </location>
</feature>
<feature type="region of interest" description="Disordered" evidence="1">
    <location>
        <begin position="85"/>
        <end position="111"/>
    </location>
</feature>
<organism evidence="3 4">
    <name type="scientific">Limulus polyphemus</name>
    <name type="common">Atlantic horseshoe crab</name>
    <dbReference type="NCBI Taxonomy" id="6850"/>
    <lineage>
        <taxon>Eukaryota</taxon>
        <taxon>Metazoa</taxon>
        <taxon>Ecdysozoa</taxon>
        <taxon>Arthropoda</taxon>
        <taxon>Chelicerata</taxon>
        <taxon>Merostomata</taxon>
        <taxon>Xiphosura</taxon>
        <taxon>Limulidae</taxon>
        <taxon>Limulus</taxon>
    </lineage>
</organism>
<dbReference type="PANTHER" id="PTHR12247:SF138">
    <property type="entry name" value="POLYHOMEOTIC DISTAL, ISOFORM A-RELATED"/>
    <property type="match status" value="1"/>
</dbReference>
<dbReference type="Gene3D" id="1.10.150.50">
    <property type="entry name" value="Transcription Factor, Ets-1"/>
    <property type="match status" value="1"/>
</dbReference>
<reference evidence="4" key="1">
    <citation type="submission" date="2025-08" db="UniProtKB">
        <authorList>
            <consortium name="RefSeq"/>
        </authorList>
    </citation>
    <scope>IDENTIFICATION</scope>
    <source>
        <tissue evidence="4">Muscle</tissue>
    </source>
</reference>
<dbReference type="Proteomes" id="UP000694941">
    <property type="component" value="Unplaced"/>
</dbReference>
<dbReference type="RefSeq" id="XP_022245021.1">
    <property type="nucleotide sequence ID" value="XM_022389313.1"/>
</dbReference>
<sequence length="436" mass="47761">MADFSADKLGLQLIAQPSNMWKNRSRVETEDLYLGAKDDWATPSGGQQPRNKCTVHSTVTSRANNMSTDTLPVFAIVNTSISPVKSERASSDVETPSPSVSPNSPSSTNPIMREVVSVPQSSPVKQVGTMSWNYSDFMRSLAAKYKSGRDSQTNGSVEPYKSSAVSLFPRTTDDGVLQDTKICTPYASTGDFASSKTLLHLVRTVSAQSASQLENYLRRANKNPLEEGQDDSSDPLDLSTGQLKRPRVGSPKDSLQRPLSQVESVLQPIINTRTSNFVEKTNDLLRASPNSSIRRVPSWVTLMNRQGSSPDRVSPANGNLVRNSVNGRCLSLCIDHSCSNRSEASDISRWTVDDVVAFVLSLESCTEYSEKFKEQSIDGASLSLLTEEHLTTFLGMKLGPALKLRASLARRIGHCTVCMHCIHCHSADQYDKFSET</sequence>
<gene>
    <name evidence="4" type="primary">LOC111086443</name>
</gene>
<dbReference type="PANTHER" id="PTHR12247">
    <property type="entry name" value="POLYCOMB GROUP PROTEIN"/>
    <property type="match status" value="1"/>
</dbReference>
<feature type="region of interest" description="Disordered" evidence="1">
    <location>
        <begin position="223"/>
        <end position="260"/>
    </location>
</feature>
<dbReference type="InterPro" id="IPR050548">
    <property type="entry name" value="PcG_chromatin_remod_factors"/>
</dbReference>
<dbReference type="InterPro" id="IPR001660">
    <property type="entry name" value="SAM"/>
</dbReference>
<accession>A0ABM1SN15</accession>
<proteinExistence type="predicted"/>
<evidence type="ECO:0000313" key="3">
    <source>
        <dbReference type="Proteomes" id="UP000694941"/>
    </source>
</evidence>
<evidence type="ECO:0000259" key="2">
    <source>
        <dbReference type="PROSITE" id="PS50105"/>
    </source>
</evidence>
<evidence type="ECO:0000313" key="4">
    <source>
        <dbReference type="RefSeq" id="XP_022245021.1"/>
    </source>
</evidence>
<dbReference type="GeneID" id="111086443"/>
<dbReference type="Pfam" id="PF00536">
    <property type="entry name" value="SAM_1"/>
    <property type="match status" value="1"/>
</dbReference>
<dbReference type="PROSITE" id="PS50105">
    <property type="entry name" value="SAM_DOMAIN"/>
    <property type="match status" value="1"/>
</dbReference>
<feature type="compositionally biased region" description="Low complexity" evidence="1">
    <location>
        <begin position="95"/>
        <end position="111"/>
    </location>
</feature>
<dbReference type="SUPFAM" id="SSF47769">
    <property type="entry name" value="SAM/Pointed domain"/>
    <property type="match status" value="1"/>
</dbReference>
<dbReference type="InterPro" id="IPR013761">
    <property type="entry name" value="SAM/pointed_sf"/>
</dbReference>
<name>A0ABM1SN15_LIMPO</name>
<protein>
    <submittedName>
        <fullName evidence="4">Uncharacterized protein LOC111086443</fullName>
    </submittedName>
</protein>
<keyword evidence="3" id="KW-1185">Reference proteome</keyword>
<evidence type="ECO:0000256" key="1">
    <source>
        <dbReference type="SAM" id="MobiDB-lite"/>
    </source>
</evidence>